<feature type="region of interest" description="Disordered" evidence="5">
    <location>
        <begin position="1"/>
        <end position="184"/>
    </location>
</feature>
<dbReference type="InterPro" id="IPR050343">
    <property type="entry name" value="RsuA_PseudoU_synthase"/>
</dbReference>
<sequence>MKQTPSGSGRGKKPAAGGRNSGAPGRNSGAPGRNSGAPGRGGQPSGKGAPRTGGPSSGGPRSGAPRSGGQRPGSSRTDGPKDNGDRYESDRYEGSKFGAPKSGAGKSGAGKPGAGRGGPKAGAKFGKSTGKPDARGGKPQPRKSGTKPTKAFAGERFGRQLGAVDRKQRGPVSRPASTESSGEGVRLQKVLANAGVASRRVSEELIEEGRVEVNGEVVTELGVRVDPTRDAVHVDGMRVQTNEELKYYVFNKPRGVVSTMDDPEGRKCISDFVKNRDERLFHVGRLDVNTEGLLVLTNDGELANRLTHPSYEVPKKYLVQVNGPLPHGVGAEMKKGLRLEDGFANVDSFKLVDSAPGKVLIEVVLHSGRNRIVRRLFDAVGFPVKRLVRLEMGPLRLGDQKQGTVRALGPQEVGHLLASVGM</sequence>
<dbReference type="PANTHER" id="PTHR47683:SF2">
    <property type="entry name" value="RNA-BINDING S4 DOMAIN-CONTAINING PROTEIN"/>
    <property type="match status" value="1"/>
</dbReference>
<evidence type="ECO:0000259" key="6">
    <source>
        <dbReference type="SMART" id="SM00363"/>
    </source>
</evidence>
<dbReference type="Gene3D" id="3.30.70.1560">
    <property type="entry name" value="Alpha-L RNA-binding motif"/>
    <property type="match status" value="1"/>
</dbReference>
<reference evidence="8" key="1">
    <citation type="journal article" date="2019" name="Int. J. Syst. Evol. Microbiol.">
        <title>The Global Catalogue of Microorganisms (GCM) 10K type strain sequencing project: providing services to taxonomists for standard genome sequencing and annotation.</title>
        <authorList>
            <consortium name="The Broad Institute Genomics Platform"/>
            <consortium name="The Broad Institute Genome Sequencing Center for Infectious Disease"/>
            <person name="Wu L."/>
            <person name="Ma J."/>
        </authorList>
    </citation>
    <scope>NUCLEOTIDE SEQUENCE [LARGE SCALE GENOMIC DNA]</scope>
    <source>
        <strain evidence="8">JCM 16961</strain>
    </source>
</reference>
<feature type="compositionally biased region" description="Low complexity" evidence="5">
    <location>
        <begin position="62"/>
        <end position="77"/>
    </location>
</feature>
<keyword evidence="3" id="KW-0694">RNA-binding</keyword>
<dbReference type="InterPro" id="IPR036986">
    <property type="entry name" value="S4_RNA-bd_sf"/>
</dbReference>
<comment type="similarity">
    <text evidence="1 4">Belongs to the pseudouridine synthase RsuA family.</text>
</comment>
<dbReference type="Gene3D" id="3.30.70.580">
    <property type="entry name" value="Pseudouridine synthase I, catalytic domain, N-terminal subdomain"/>
    <property type="match status" value="1"/>
</dbReference>
<dbReference type="InterPro" id="IPR042092">
    <property type="entry name" value="PsdUridine_s_RsuA/RluB/E/F_cat"/>
</dbReference>
<dbReference type="Pfam" id="PF01479">
    <property type="entry name" value="S4"/>
    <property type="match status" value="1"/>
</dbReference>
<dbReference type="EMBL" id="BAABCJ010000001">
    <property type="protein sequence ID" value="GAA3691845.1"/>
    <property type="molecule type" value="Genomic_DNA"/>
</dbReference>
<evidence type="ECO:0000256" key="5">
    <source>
        <dbReference type="SAM" id="MobiDB-lite"/>
    </source>
</evidence>
<feature type="compositionally biased region" description="Gly residues" evidence="5">
    <location>
        <begin position="105"/>
        <end position="120"/>
    </location>
</feature>
<dbReference type="PROSITE" id="PS50889">
    <property type="entry name" value="S4"/>
    <property type="match status" value="1"/>
</dbReference>
<gene>
    <name evidence="7" type="ORF">GCM10022377_00210</name>
</gene>
<organism evidence="7 8">
    <name type="scientific">Zhihengliuella alba</name>
    <dbReference type="NCBI Taxonomy" id="547018"/>
    <lineage>
        <taxon>Bacteria</taxon>
        <taxon>Bacillati</taxon>
        <taxon>Actinomycetota</taxon>
        <taxon>Actinomycetes</taxon>
        <taxon>Micrococcales</taxon>
        <taxon>Micrococcaceae</taxon>
        <taxon>Zhihengliuella</taxon>
    </lineage>
</organism>
<dbReference type="RefSeq" id="WP_344878213.1">
    <property type="nucleotide sequence ID" value="NZ_BAABCJ010000001.1"/>
</dbReference>
<dbReference type="InterPro" id="IPR020094">
    <property type="entry name" value="TruA/RsuA/RluB/E/F_N"/>
</dbReference>
<evidence type="ECO:0000313" key="8">
    <source>
        <dbReference type="Proteomes" id="UP001501536"/>
    </source>
</evidence>
<dbReference type="InterPro" id="IPR002942">
    <property type="entry name" value="S4_RNA-bd"/>
</dbReference>
<dbReference type="Gene3D" id="3.10.290.10">
    <property type="entry name" value="RNA-binding S4 domain"/>
    <property type="match status" value="1"/>
</dbReference>
<dbReference type="CDD" id="cd02870">
    <property type="entry name" value="PseudoU_synth_RsuA_like"/>
    <property type="match status" value="1"/>
</dbReference>
<dbReference type="PANTHER" id="PTHR47683">
    <property type="entry name" value="PSEUDOURIDINE SYNTHASE FAMILY PROTEIN-RELATED"/>
    <property type="match status" value="1"/>
</dbReference>
<dbReference type="InterPro" id="IPR018496">
    <property type="entry name" value="PsdUridine_synth_RsuA/RluB_CS"/>
</dbReference>
<dbReference type="InterPro" id="IPR020103">
    <property type="entry name" value="PsdUridine_synth_cat_dom_sf"/>
</dbReference>
<dbReference type="InterPro" id="IPR000748">
    <property type="entry name" value="PsdUridine_synth_RsuA/RluB/E/F"/>
</dbReference>
<evidence type="ECO:0000256" key="2">
    <source>
        <dbReference type="ARBA" id="ARBA00023235"/>
    </source>
</evidence>
<feature type="domain" description="RNA-binding S4" evidence="6">
    <location>
        <begin position="185"/>
        <end position="250"/>
    </location>
</feature>
<evidence type="ECO:0000313" key="7">
    <source>
        <dbReference type="EMBL" id="GAA3691845.1"/>
    </source>
</evidence>
<protein>
    <recommendedName>
        <fullName evidence="4">Pseudouridine synthase</fullName>
        <ecNumber evidence="4">5.4.99.-</ecNumber>
    </recommendedName>
</protein>
<feature type="compositionally biased region" description="Low complexity" evidence="5">
    <location>
        <begin position="95"/>
        <end position="104"/>
    </location>
</feature>
<proteinExistence type="inferred from homology"/>
<keyword evidence="8" id="KW-1185">Reference proteome</keyword>
<accession>A0ABP7CJG6</accession>
<dbReference type="SUPFAM" id="SSF55120">
    <property type="entry name" value="Pseudouridine synthase"/>
    <property type="match status" value="1"/>
</dbReference>
<dbReference type="Pfam" id="PF00849">
    <property type="entry name" value="PseudoU_synth_2"/>
    <property type="match status" value="1"/>
</dbReference>
<dbReference type="NCBIfam" id="TIGR00093">
    <property type="entry name" value="pseudouridine synthase"/>
    <property type="match status" value="1"/>
</dbReference>
<evidence type="ECO:0000256" key="3">
    <source>
        <dbReference type="PROSITE-ProRule" id="PRU00182"/>
    </source>
</evidence>
<dbReference type="SMART" id="SM00363">
    <property type="entry name" value="S4"/>
    <property type="match status" value="1"/>
</dbReference>
<keyword evidence="2 4" id="KW-0413">Isomerase</keyword>
<dbReference type="InterPro" id="IPR006145">
    <property type="entry name" value="PsdUridine_synth_RsuA/RluA"/>
</dbReference>
<feature type="compositionally biased region" description="Basic and acidic residues" evidence="5">
    <location>
        <begin position="78"/>
        <end position="94"/>
    </location>
</feature>
<dbReference type="EC" id="5.4.99.-" evidence="4"/>
<name>A0ABP7CJG6_9MICC</name>
<evidence type="ECO:0000256" key="1">
    <source>
        <dbReference type="ARBA" id="ARBA00008348"/>
    </source>
</evidence>
<evidence type="ECO:0000256" key="4">
    <source>
        <dbReference type="RuleBase" id="RU003887"/>
    </source>
</evidence>
<dbReference type="Proteomes" id="UP001501536">
    <property type="component" value="Unassembled WGS sequence"/>
</dbReference>
<dbReference type="SUPFAM" id="SSF55174">
    <property type="entry name" value="Alpha-L RNA-binding motif"/>
    <property type="match status" value="1"/>
</dbReference>
<comment type="caution">
    <text evidence="7">The sequence shown here is derived from an EMBL/GenBank/DDBJ whole genome shotgun (WGS) entry which is preliminary data.</text>
</comment>
<dbReference type="PROSITE" id="PS01149">
    <property type="entry name" value="PSI_RSU"/>
    <property type="match status" value="1"/>
</dbReference>
<dbReference type="CDD" id="cd00165">
    <property type="entry name" value="S4"/>
    <property type="match status" value="1"/>
</dbReference>